<sequence length="148" mass="15830">MYGSEYDQPCDSPTPGKYIHIVDYFLPNPEANNGGGGRTLLLATVQAHLLVNQKSSMFKVAQMLDDLFVPRDVENLVAEAARTNIGDVEAPAVEVVGTNAGSGVDGINIVNMVQQAFSIMEQLAVVPESMPKQSDLPLDDDGVEANNP</sequence>
<accession>A0ABP1A2F9</accession>
<protein>
    <submittedName>
        <fullName evidence="1">Uncharacterized protein</fullName>
    </submittedName>
</protein>
<reference evidence="1" key="1">
    <citation type="submission" date="2024-03" db="EMBL/GenBank/DDBJ databases">
        <authorList>
            <consortium name="ELIXIR-Norway"/>
            <consortium name="Elixir Norway"/>
        </authorList>
    </citation>
    <scope>NUCLEOTIDE SEQUENCE</scope>
</reference>
<gene>
    <name evidence="1" type="ORF">CSSPJE1EN2_LOCUS26545</name>
</gene>
<evidence type="ECO:0000313" key="2">
    <source>
        <dbReference type="Proteomes" id="UP001497522"/>
    </source>
</evidence>
<comment type="caution">
    <text evidence="1">The sequence shown here is derived from an EMBL/GenBank/DDBJ whole genome shotgun (WGS) entry which is preliminary data.</text>
</comment>
<dbReference type="EMBL" id="CAXHBF010000552">
    <property type="protein sequence ID" value="CAK9856613.1"/>
    <property type="molecule type" value="Genomic_DNA"/>
</dbReference>
<dbReference type="Proteomes" id="UP001497522">
    <property type="component" value="Unassembled WGS sequence"/>
</dbReference>
<name>A0ABP1A2F9_9BRYO</name>
<organism evidence="1 2">
    <name type="scientific">Sphagnum jensenii</name>
    <dbReference type="NCBI Taxonomy" id="128206"/>
    <lineage>
        <taxon>Eukaryota</taxon>
        <taxon>Viridiplantae</taxon>
        <taxon>Streptophyta</taxon>
        <taxon>Embryophyta</taxon>
        <taxon>Bryophyta</taxon>
        <taxon>Sphagnophytina</taxon>
        <taxon>Sphagnopsida</taxon>
        <taxon>Sphagnales</taxon>
        <taxon>Sphagnaceae</taxon>
        <taxon>Sphagnum</taxon>
    </lineage>
</organism>
<proteinExistence type="predicted"/>
<evidence type="ECO:0000313" key="1">
    <source>
        <dbReference type="EMBL" id="CAK9856613.1"/>
    </source>
</evidence>
<keyword evidence="2" id="KW-1185">Reference proteome</keyword>